<reference evidence="5 6" key="1">
    <citation type="journal article" date="2013" name="ISME J.">
        <title>A metabolic model for members of the genus Tetrasphaera involved in enhanced biological phosphorus removal.</title>
        <authorList>
            <person name="Kristiansen R."/>
            <person name="Nguyen H.T.T."/>
            <person name="Saunders A.M."/>
            <person name="Nielsen J.L."/>
            <person name="Wimmer R."/>
            <person name="Le V.Q."/>
            <person name="McIlroy S.J."/>
            <person name="Petrovski S."/>
            <person name="Seviour R.J."/>
            <person name="Calteau A."/>
            <person name="Nielsen K.L."/>
            <person name="Nielsen P.H."/>
        </authorList>
    </citation>
    <scope>NUCLEOTIDE SEQUENCE [LARGE SCALE GENOMIC DNA]</scope>
    <source>
        <strain evidence="5 6">Lp2</strain>
    </source>
</reference>
<dbReference type="GO" id="GO:0006950">
    <property type="term" value="P:response to stress"/>
    <property type="evidence" value="ECO:0007669"/>
    <property type="project" value="TreeGrafter"/>
</dbReference>
<dbReference type="PANTHER" id="PTHR33164:SF43">
    <property type="entry name" value="HTH-TYPE TRANSCRIPTIONAL REPRESSOR YETL"/>
    <property type="match status" value="1"/>
</dbReference>
<proteinExistence type="predicted"/>
<evidence type="ECO:0000313" key="5">
    <source>
        <dbReference type="EMBL" id="CCH71347.1"/>
    </source>
</evidence>
<dbReference type="OrthoDB" id="9815567at2"/>
<keyword evidence="2" id="KW-0238">DNA-binding</keyword>
<dbReference type="eggNOG" id="COG1846">
    <property type="taxonomic scope" value="Bacteria"/>
</dbReference>
<keyword evidence="1" id="KW-0805">Transcription regulation</keyword>
<sequence length="160" mass="16922">MIEVKGSEGSGSDGSPDDGEAHVLMLMGVLLAAQRSLTSPGGPAALRTSHYRVLEAVGRGGVRVSDIGERVGVTTQAAGQFVSALVESGHLVQVPDPSDGRARLVSRTAAGTRAVRLVRRRIAALEATWADQVGPQRYATFRSVLRDLNDLDREGRPKPV</sequence>
<dbReference type="RefSeq" id="WP_010851174.1">
    <property type="nucleotide sequence ID" value="NZ_HF570956.1"/>
</dbReference>
<dbReference type="Gene3D" id="1.10.10.10">
    <property type="entry name" value="Winged helix-like DNA-binding domain superfamily/Winged helix DNA-binding domain"/>
    <property type="match status" value="1"/>
</dbReference>
<accession>N0E389</accession>
<evidence type="ECO:0000256" key="3">
    <source>
        <dbReference type="ARBA" id="ARBA00023163"/>
    </source>
</evidence>
<protein>
    <recommendedName>
        <fullName evidence="4">HTH marR-type domain-containing protein</fullName>
    </recommendedName>
</protein>
<dbReference type="EMBL" id="CAIZ01000164">
    <property type="protein sequence ID" value="CCH71347.1"/>
    <property type="molecule type" value="Genomic_DNA"/>
</dbReference>
<evidence type="ECO:0000256" key="2">
    <source>
        <dbReference type="ARBA" id="ARBA00023125"/>
    </source>
</evidence>
<feature type="domain" description="HTH marR-type" evidence="4">
    <location>
        <begin position="39"/>
        <end position="153"/>
    </location>
</feature>
<dbReference type="PROSITE" id="PS01117">
    <property type="entry name" value="HTH_MARR_1"/>
    <property type="match status" value="1"/>
</dbReference>
<dbReference type="AlphaFoldDB" id="N0E389"/>
<dbReference type="InterPro" id="IPR000835">
    <property type="entry name" value="HTH_MarR-typ"/>
</dbReference>
<dbReference type="GO" id="GO:0003700">
    <property type="term" value="F:DNA-binding transcription factor activity"/>
    <property type="evidence" value="ECO:0007669"/>
    <property type="project" value="InterPro"/>
</dbReference>
<dbReference type="InterPro" id="IPR039422">
    <property type="entry name" value="MarR/SlyA-like"/>
</dbReference>
<dbReference type="Proteomes" id="UP000013167">
    <property type="component" value="Unassembled WGS sequence"/>
</dbReference>
<gene>
    <name evidence="5" type="ORF">BN10_900033</name>
</gene>
<evidence type="ECO:0000313" key="6">
    <source>
        <dbReference type="Proteomes" id="UP000013167"/>
    </source>
</evidence>
<evidence type="ECO:0000259" key="4">
    <source>
        <dbReference type="SMART" id="SM00347"/>
    </source>
</evidence>
<dbReference type="SUPFAM" id="SSF46785">
    <property type="entry name" value="Winged helix' DNA-binding domain"/>
    <property type="match status" value="1"/>
</dbReference>
<dbReference type="SMART" id="SM00347">
    <property type="entry name" value="HTH_MARR"/>
    <property type="match status" value="1"/>
</dbReference>
<organism evidence="5 6">
    <name type="scientific">Phycicoccus elongatus Lp2</name>
    <dbReference type="NCBI Taxonomy" id="1193181"/>
    <lineage>
        <taxon>Bacteria</taxon>
        <taxon>Bacillati</taxon>
        <taxon>Actinomycetota</taxon>
        <taxon>Actinomycetes</taxon>
        <taxon>Micrococcales</taxon>
        <taxon>Intrasporangiaceae</taxon>
        <taxon>Phycicoccus</taxon>
    </lineage>
</organism>
<dbReference type="InterPro" id="IPR023187">
    <property type="entry name" value="Tscrpt_reg_MarR-type_CS"/>
</dbReference>
<comment type="caution">
    <text evidence="5">The sequence shown here is derived from an EMBL/GenBank/DDBJ whole genome shotgun (WGS) entry which is preliminary data.</text>
</comment>
<dbReference type="GO" id="GO:0003677">
    <property type="term" value="F:DNA binding"/>
    <property type="evidence" value="ECO:0007669"/>
    <property type="project" value="UniProtKB-KW"/>
</dbReference>
<dbReference type="PANTHER" id="PTHR33164">
    <property type="entry name" value="TRANSCRIPTIONAL REGULATOR, MARR FAMILY"/>
    <property type="match status" value="1"/>
</dbReference>
<dbReference type="Pfam" id="PF12802">
    <property type="entry name" value="MarR_2"/>
    <property type="match status" value="1"/>
</dbReference>
<dbReference type="InterPro" id="IPR036388">
    <property type="entry name" value="WH-like_DNA-bd_sf"/>
</dbReference>
<evidence type="ECO:0000256" key="1">
    <source>
        <dbReference type="ARBA" id="ARBA00023015"/>
    </source>
</evidence>
<dbReference type="STRING" id="1193181.BN10_900033"/>
<name>N0E389_9MICO</name>
<dbReference type="InterPro" id="IPR036390">
    <property type="entry name" value="WH_DNA-bd_sf"/>
</dbReference>
<keyword evidence="3" id="KW-0804">Transcription</keyword>
<keyword evidence="6" id="KW-1185">Reference proteome</keyword>
<dbReference type="HOGENOM" id="CLU_1651325_0_0_11"/>